<gene>
    <name evidence="2" type="ORF">NE398_17115</name>
</gene>
<reference evidence="2" key="1">
    <citation type="submission" date="2022-05" db="EMBL/GenBank/DDBJ databases">
        <title>Draft genome sequence of Clostridium tertium strain CP3 isolated from Peru.</title>
        <authorList>
            <person name="Hurtado R."/>
            <person name="Lima L."/>
            <person name="Sousa T."/>
            <person name="Jaiswal A.K."/>
            <person name="Tiwari S."/>
            <person name="Maturrano L."/>
            <person name="Brenig B."/>
            <person name="Azevedo V."/>
        </authorList>
    </citation>
    <scope>NUCLEOTIDE SEQUENCE</scope>
    <source>
        <strain evidence="2">CP3</strain>
    </source>
</reference>
<sequence>MNYIINALKGIVIGVSNVIPGVSGGTMAVVMGIYDKIIYSVNNFFKDIKKNILFLGSLGIGAVVGILLFTNLIDYLLKSYNEQTNFFFIGLILGTAPLLFKKATETKVSAGNWIGLVIGFIIVAGLGLIEKINPDAAFLSSIFKPNAIGFFVAGFIAAATMILPGISGSFMLLLIGLYEPIIEIVKNFDIVNMAIVGVGVVGGFLLMTKLIEKIFIKYPQTAFCIIFGLVIGSVFVIYPGFTFGLMGIVSIISLIVGFVIAYVIGKNEI</sequence>
<proteinExistence type="predicted"/>
<dbReference type="RefSeq" id="WP_097032893.1">
    <property type="nucleotide sequence ID" value="NZ_CAJMCA010000115.1"/>
</dbReference>
<feature type="transmembrane region" description="Helical" evidence="1">
    <location>
        <begin position="244"/>
        <end position="264"/>
    </location>
</feature>
<feature type="transmembrane region" description="Helical" evidence="1">
    <location>
        <begin position="54"/>
        <end position="77"/>
    </location>
</feature>
<evidence type="ECO:0000313" key="2">
    <source>
        <dbReference type="EMBL" id="MDC4241856.1"/>
    </source>
</evidence>
<dbReference type="Proteomes" id="UP001141183">
    <property type="component" value="Unassembled WGS sequence"/>
</dbReference>
<feature type="transmembrane region" description="Helical" evidence="1">
    <location>
        <begin position="150"/>
        <end position="178"/>
    </location>
</feature>
<keyword evidence="1" id="KW-0472">Membrane</keyword>
<accession>A0A9X3XP52</accession>
<dbReference type="InterPro" id="IPR007163">
    <property type="entry name" value="VCA0040-like"/>
</dbReference>
<feature type="transmembrane region" description="Helical" evidence="1">
    <location>
        <begin position="220"/>
        <end position="238"/>
    </location>
</feature>
<dbReference type="EMBL" id="JAMRYU010000020">
    <property type="protein sequence ID" value="MDC4241856.1"/>
    <property type="molecule type" value="Genomic_DNA"/>
</dbReference>
<protein>
    <submittedName>
        <fullName evidence="2">DUF368 domain-containing protein</fullName>
    </submittedName>
</protein>
<keyword evidence="1" id="KW-1133">Transmembrane helix</keyword>
<dbReference type="Pfam" id="PF04018">
    <property type="entry name" value="VCA0040-like"/>
    <property type="match status" value="1"/>
</dbReference>
<feature type="transmembrane region" description="Helical" evidence="1">
    <location>
        <begin position="112"/>
        <end position="129"/>
    </location>
</feature>
<feature type="transmembrane region" description="Helical" evidence="1">
    <location>
        <begin position="12"/>
        <end position="34"/>
    </location>
</feature>
<organism evidence="2 3">
    <name type="scientific">Clostridium tertium</name>
    <dbReference type="NCBI Taxonomy" id="1559"/>
    <lineage>
        <taxon>Bacteria</taxon>
        <taxon>Bacillati</taxon>
        <taxon>Bacillota</taxon>
        <taxon>Clostridia</taxon>
        <taxon>Eubacteriales</taxon>
        <taxon>Clostridiaceae</taxon>
        <taxon>Clostridium</taxon>
    </lineage>
</organism>
<dbReference type="AlphaFoldDB" id="A0A9X3XP52"/>
<comment type="caution">
    <text evidence="2">The sequence shown here is derived from an EMBL/GenBank/DDBJ whole genome shotgun (WGS) entry which is preliminary data.</text>
</comment>
<name>A0A9X3XP52_9CLOT</name>
<feature type="transmembrane region" description="Helical" evidence="1">
    <location>
        <begin position="190"/>
        <end position="208"/>
    </location>
</feature>
<keyword evidence="1" id="KW-0812">Transmembrane</keyword>
<dbReference type="PANTHER" id="PTHR37308:SF1">
    <property type="entry name" value="POLYPRENYL-PHOSPHATE TRANSPORTER"/>
    <property type="match status" value="1"/>
</dbReference>
<evidence type="ECO:0000313" key="3">
    <source>
        <dbReference type="Proteomes" id="UP001141183"/>
    </source>
</evidence>
<feature type="transmembrane region" description="Helical" evidence="1">
    <location>
        <begin position="84"/>
        <end position="100"/>
    </location>
</feature>
<dbReference type="PANTHER" id="PTHR37308">
    <property type="entry name" value="INTEGRAL MEMBRANE PROTEIN"/>
    <property type="match status" value="1"/>
</dbReference>
<keyword evidence="3" id="KW-1185">Reference proteome</keyword>
<evidence type="ECO:0000256" key="1">
    <source>
        <dbReference type="SAM" id="Phobius"/>
    </source>
</evidence>